<dbReference type="Proteomes" id="UP000784919">
    <property type="component" value="Unassembled WGS sequence"/>
</dbReference>
<evidence type="ECO:0000313" key="12">
    <source>
        <dbReference type="Proteomes" id="UP000784919"/>
    </source>
</evidence>
<dbReference type="SUPFAM" id="SSF54897">
    <property type="entry name" value="Protease propeptides/inhibitors"/>
    <property type="match status" value="1"/>
</dbReference>
<evidence type="ECO:0000256" key="2">
    <source>
        <dbReference type="ARBA" id="ARBA00022670"/>
    </source>
</evidence>
<dbReference type="GO" id="GO:0004252">
    <property type="term" value="F:serine-type endopeptidase activity"/>
    <property type="evidence" value="ECO:0007669"/>
    <property type="project" value="UniProtKB-UniRule"/>
</dbReference>
<evidence type="ECO:0000256" key="5">
    <source>
        <dbReference type="ARBA" id="ARBA00022825"/>
    </source>
</evidence>
<dbReference type="InterPro" id="IPR010259">
    <property type="entry name" value="S8pro/Inhibitor_I9"/>
</dbReference>
<dbReference type="PANTHER" id="PTHR43806:SF58">
    <property type="entry name" value="ALKALINE PROTEASE 1-RELATED"/>
    <property type="match status" value="1"/>
</dbReference>
<dbReference type="PRINTS" id="PR00723">
    <property type="entry name" value="SUBTILISIN"/>
</dbReference>
<protein>
    <submittedName>
        <fullName evidence="11">Uncharacterized protein</fullName>
    </submittedName>
</protein>
<dbReference type="Pfam" id="PF05922">
    <property type="entry name" value="Inhibitor_I9"/>
    <property type="match status" value="1"/>
</dbReference>
<organism evidence="11 12">
    <name type="scientific">Claviceps arundinis</name>
    <dbReference type="NCBI Taxonomy" id="1623583"/>
    <lineage>
        <taxon>Eukaryota</taxon>
        <taxon>Fungi</taxon>
        <taxon>Dikarya</taxon>
        <taxon>Ascomycota</taxon>
        <taxon>Pezizomycotina</taxon>
        <taxon>Sordariomycetes</taxon>
        <taxon>Hypocreomycetidae</taxon>
        <taxon>Hypocreales</taxon>
        <taxon>Clavicipitaceae</taxon>
        <taxon>Claviceps</taxon>
    </lineage>
</organism>
<feature type="active site" description="Charge relay system" evidence="6">
    <location>
        <position position="175"/>
    </location>
</feature>
<evidence type="ECO:0000259" key="9">
    <source>
        <dbReference type="Pfam" id="PF00082"/>
    </source>
</evidence>
<evidence type="ECO:0000256" key="6">
    <source>
        <dbReference type="PROSITE-ProRule" id="PRU01240"/>
    </source>
</evidence>
<dbReference type="Pfam" id="PF00082">
    <property type="entry name" value="Peptidase_S8"/>
    <property type="match status" value="1"/>
</dbReference>
<evidence type="ECO:0000256" key="7">
    <source>
        <dbReference type="RuleBase" id="RU003355"/>
    </source>
</evidence>
<keyword evidence="5 6" id="KW-0720">Serine protease</keyword>
<evidence type="ECO:0000256" key="3">
    <source>
        <dbReference type="ARBA" id="ARBA00022729"/>
    </source>
</evidence>
<keyword evidence="4 6" id="KW-0378">Hydrolase</keyword>
<dbReference type="AlphaFoldDB" id="A0A9P7MZ42"/>
<dbReference type="PROSITE" id="PS00138">
    <property type="entry name" value="SUBTILASE_SER"/>
    <property type="match status" value="1"/>
</dbReference>
<dbReference type="PANTHER" id="PTHR43806">
    <property type="entry name" value="PEPTIDASE S8"/>
    <property type="match status" value="1"/>
</dbReference>
<dbReference type="InterPro" id="IPR023827">
    <property type="entry name" value="Peptidase_S8_Asp-AS"/>
</dbReference>
<feature type="chain" id="PRO_5040515871" evidence="8">
    <location>
        <begin position="17"/>
        <end position="388"/>
    </location>
</feature>
<evidence type="ECO:0000256" key="4">
    <source>
        <dbReference type="ARBA" id="ARBA00022801"/>
    </source>
</evidence>
<dbReference type="GO" id="GO:0006508">
    <property type="term" value="P:proteolysis"/>
    <property type="evidence" value="ECO:0007669"/>
    <property type="project" value="UniProtKB-KW"/>
</dbReference>
<dbReference type="InterPro" id="IPR015500">
    <property type="entry name" value="Peptidase_S8_subtilisin-rel"/>
</dbReference>
<comment type="caution">
    <text evidence="11">The sequence shown here is derived from an EMBL/GenBank/DDBJ whole genome shotgun (WGS) entry which is preliminary data.</text>
</comment>
<dbReference type="PROSITE" id="PS00137">
    <property type="entry name" value="SUBTILASE_HIS"/>
    <property type="match status" value="1"/>
</dbReference>
<dbReference type="CDD" id="cd04077">
    <property type="entry name" value="Peptidases_S8_PCSK9_ProteinaseK_like"/>
    <property type="match status" value="1"/>
</dbReference>
<feature type="domain" description="Inhibitor I9" evidence="10">
    <location>
        <begin position="58"/>
        <end position="100"/>
    </location>
</feature>
<dbReference type="EMBL" id="SRPS01000015">
    <property type="protein sequence ID" value="KAG5976608.1"/>
    <property type="molecule type" value="Genomic_DNA"/>
</dbReference>
<dbReference type="InterPro" id="IPR050131">
    <property type="entry name" value="Peptidase_S8_subtilisin-like"/>
</dbReference>
<dbReference type="OrthoDB" id="206201at2759"/>
<dbReference type="InterPro" id="IPR023828">
    <property type="entry name" value="Peptidase_S8_Ser-AS"/>
</dbReference>
<dbReference type="Gene3D" id="3.40.50.200">
    <property type="entry name" value="Peptidase S8/S53 domain"/>
    <property type="match status" value="1"/>
</dbReference>
<dbReference type="InterPro" id="IPR034193">
    <property type="entry name" value="PCSK9_ProteinaseK-like"/>
</dbReference>
<dbReference type="FunFam" id="3.40.50.200:FF:000014">
    <property type="entry name" value="Proteinase K"/>
    <property type="match status" value="1"/>
</dbReference>
<evidence type="ECO:0000256" key="1">
    <source>
        <dbReference type="ARBA" id="ARBA00011073"/>
    </source>
</evidence>
<evidence type="ECO:0000259" key="10">
    <source>
        <dbReference type="Pfam" id="PF05922"/>
    </source>
</evidence>
<dbReference type="GO" id="GO:0005576">
    <property type="term" value="C:extracellular region"/>
    <property type="evidence" value="ECO:0007669"/>
    <property type="project" value="UniProtKB-ARBA"/>
</dbReference>
<dbReference type="InterPro" id="IPR022398">
    <property type="entry name" value="Peptidase_S8_His-AS"/>
</dbReference>
<reference evidence="11" key="1">
    <citation type="journal article" date="2020" name="bioRxiv">
        <title>Whole genome comparisons of ergot fungi reveals the divergence and evolution of species within the genus Claviceps are the result of varying mechanisms driving genome evolution and host range expansion.</title>
        <authorList>
            <person name="Wyka S.A."/>
            <person name="Mondo S.J."/>
            <person name="Liu M."/>
            <person name="Dettman J."/>
            <person name="Nalam V."/>
            <person name="Broders K.D."/>
        </authorList>
    </citation>
    <scope>NUCLEOTIDE SEQUENCE</scope>
    <source>
        <strain evidence="11">CCC 1102</strain>
    </source>
</reference>
<comment type="similarity">
    <text evidence="1 6 7">Belongs to the peptidase S8 family.</text>
</comment>
<gene>
    <name evidence="11" type="ORF">E4U56_001693</name>
</gene>
<dbReference type="InterPro" id="IPR037045">
    <property type="entry name" value="S8pro/Inhibitor_I9_sf"/>
</dbReference>
<dbReference type="InterPro" id="IPR036852">
    <property type="entry name" value="Peptidase_S8/S53_dom_sf"/>
</dbReference>
<dbReference type="InterPro" id="IPR000209">
    <property type="entry name" value="Peptidase_S8/S53_dom"/>
</dbReference>
<name>A0A9P7MZ42_9HYPO</name>
<keyword evidence="2 6" id="KW-0645">Protease</keyword>
<feature type="domain" description="Peptidase S8/S53" evidence="9">
    <location>
        <begin position="141"/>
        <end position="368"/>
    </location>
</feature>
<feature type="active site" description="Charge relay system" evidence="6">
    <location>
        <position position="144"/>
    </location>
</feature>
<evidence type="ECO:0000313" key="11">
    <source>
        <dbReference type="EMBL" id="KAG5976608.1"/>
    </source>
</evidence>
<proteinExistence type="inferred from homology"/>
<feature type="signal peptide" evidence="8">
    <location>
        <begin position="1"/>
        <end position="16"/>
    </location>
</feature>
<dbReference type="PROSITE" id="PS51892">
    <property type="entry name" value="SUBTILASE"/>
    <property type="match status" value="1"/>
</dbReference>
<sequence length="388" mass="40269">MYSALCLLPLLPLAVAAPSKPVAAPLLVPRGQIIENKYIVKYKATFSTATADATLKALSANADRVYGTIFHGFAGSLNESSLERLRHHPDVEYIEKDAVFTINGFVEQTGAPWGLNRISHHKKKGGSYIYDTSAGDGTCAYIIDTGVDDTHPDFEGRAQFVRSFVEGQNSDGHGHGTHVAGTIGSHSYGVAKKTHLLGIKVLSDQGYGSGSDIVAGMDFAVKDSRERRECAKGALANMSLGGGFSQALNDAAAQMIRGGVFLAVAAGNSGQDAADTSPASEPTVCTVGATDNTDTLASYSNFGKVVDVLAPGTDVLSTWPGGNTNTISGTSMATPHIVGLAAYLAGLEGFPGAEALCARIQHLATRNAIRKVPGGTVNLVGFNGNPSG</sequence>
<dbReference type="Gene3D" id="3.30.70.80">
    <property type="entry name" value="Peptidase S8 propeptide/proteinase inhibitor I9"/>
    <property type="match status" value="1"/>
</dbReference>
<accession>A0A9P7MZ42</accession>
<dbReference type="PROSITE" id="PS00136">
    <property type="entry name" value="SUBTILASE_ASP"/>
    <property type="match status" value="1"/>
</dbReference>
<dbReference type="SUPFAM" id="SSF52743">
    <property type="entry name" value="Subtilisin-like"/>
    <property type="match status" value="1"/>
</dbReference>
<evidence type="ECO:0000256" key="8">
    <source>
        <dbReference type="SAM" id="SignalP"/>
    </source>
</evidence>
<keyword evidence="3 8" id="KW-0732">Signal</keyword>
<feature type="active site" description="Charge relay system" evidence="6">
    <location>
        <position position="331"/>
    </location>
</feature>